<dbReference type="GeneID" id="56079549"/>
<name>A0A7D5PBA6_9EURY</name>
<protein>
    <submittedName>
        <fullName evidence="3">DUF488 family protein</fullName>
    </submittedName>
</protein>
<evidence type="ECO:0000259" key="2">
    <source>
        <dbReference type="Pfam" id="PF22751"/>
    </source>
</evidence>
<feature type="region of interest" description="Disordered" evidence="1">
    <location>
        <begin position="42"/>
        <end position="61"/>
    </location>
</feature>
<dbReference type="RefSeq" id="WP_179908718.1">
    <property type="nucleotide sequence ID" value="NZ_CP058910.1"/>
</dbReference>
<proteinExistence type="predicted"/>
<keyword evidence="4" id="KW-1185">Reference proteome</keyword>
<dbReference type="Pfam" id="PF22751">
    <property type="entry name" value="DUF488-N3a"/>
    <property type="match status" value="1"/>
</dbReference>
<evidence type="ECO:0000313" key="4">
    <source>
        <dbReference type="Proteomes" id="UP000509667"/>
    </source>
</evidence>
<gene>
    <name evidence="3" type="ORF">HZS55_16760</name>
</gene>
<dbReference type="OrthoDB" id="200377at2157"/>
<accession>A0A7D5PBA6</accession>
<dbReference type="Proteomes" id="UP000509667">
    <property type="component" value="Chromosome"/>
</dbReference>
<dbReference type="InterPro" id="IPR054495">
    <property type="entry name" value="DUF488-N3a"/>
</dbReference>
<dbReference type="KEGG" id="hrr:HZS55_16760"/>
<evidence type="ECO:0000256" key="1">
    <source>
        <dbReference type="SAM" id="MobiDB-lite"/>
    </source>
</evidence>
<reference evidence="3 4" key="1">
    <citation type="submission" date="2020-07" db="EMBL/GenBank/DDBJ databases">
        <title>Halosimplex pelagicum sp. nov. and Halosimplex rubrum sp. nov., isolated from salted brown alga Laminaria, and emended description of the genus Halosimplex.</title>
        <authorList>
            <person name="Cui H."/>
        </authorList>
    </citation>
    <scope>NUCLEOTIDE SEQUENCE [LARGE SCALE GENOMIC DNA]</scope>
    <source>
        <strain evidence="3 4">R27</strain>
    </source>
</reference>
<dbReference type="EMBL" id="CP058910">
    <property type="protein sequence ID" value="QLH78840.1"/>
    <property type="molecule type" value="Genomic_DNA"/>
</dbReference>
<sequence>MSGAVTETYAAALQHDIADLSEEATRVGVVRRPTGWFGALVDENRPELGPPESLLSETKDRQEALRRQGLCDEEAHNAAWAETDFETRYRDYLATDEAAGDALADLAERVRAGESVALVCFEGDSKRCHRRILDDVVRERAASPAE</sequence>
<feature type="domain" description="DUF488" evidence="2">
    <location>
        <begin position="21"/>
        <end position="140"/>
    </location>
</feature>
<organism evidence="3 4">
    <name type="scientific">Halosimplex rubrum</name>
    <dbReference type="NCBI Taxonomy" id="869889"/>
    <lineage>
        <taxon>Archaea</taxon>
        <taxon>Methanobacteriati</taxon>
        <taxon>Methanobacteriota</taxon>
        <taxon>Stenosarchaea group</taxon>
        <taxon>Halobacteria</taxon>
        <taxon>Halobacteriales</taxon>
        <taxon>Haloarculaceae</taxon>
        <taxon>Halosimplex</taxon>
    </lineage>
</organism>
<dbReference type="AlphaFoldDB" id="A0A7D5PBA6"/>
<evidence type="ECO:0000313" key="3">
    <source>
        <dbReference type="EMBL" id="QLH78840.1"/>
    </source>
</evidence>